<evidence type="ECO:0000259" key="1">
    <source>
        <dbReference type="Pfam" id="PF25355"/>
    </source>
</evidence>
<dbReference type="Proteomes" id="UP000515934">
    <property type="component" value="Chromosome"/>
</dbReference>
<dbReference type="KEGG" id="ldn:H9L06_03265"/>
<dbReference type="EMBL" id="CP060716">
    <property type="protein sequence ID" value="QNN63358.1"/>
    <property type="molecule type" value="Genomic_DNA"/>
</dbReference>
<organism evidence="2 3">
    <name type="scientific">Leucobacter denitrificans</name>
    <dbReference type="NCBI Taxonomy" id="683042"/>
    <lineage>
        <taxon>Bacteria</taxon>
        <taxon>Bacillati</taxon>
        <taxon>Actinomycetota</taxon>
        <taxon>Actinomycetes</taxon>
        <taxon>Micrococcales</taxon>
        <taxon>Microbacteriaceae</taxon>
        <taxon>Leucobacter</taxon>
    </lineage>
</organism>
<proteinExistence type="predicted"/>
<evidence type="ECO:0000313" key="3">
    <source>
        <dbReference type="Proteomes" id="UP000515934"/>
    </source>
</evidence>
<reference evidence="2 3" key="1">
    <citation type="submission" date="2020-08" db="EMBL/GenBank/DDBJ databases">
        <title>Genome sequence of Leucobacter denitrificans KACC 14055T.</title>
        <authorList>
            <person name="Hyun D.-W."/>
            <person name="Bae J.-W."/>
        </authorList>
    </citation>
    <scope>NUCLEOTIDE SEQUENCE [LARGE SCALE GENOMIC DNA]</scope>
    <source>
        <strain evidence="2 3">KACC 14055</strain>
    </source>
</reference>
<name>A0A7G9S683_9MICO</name>
<gene>
    <name evidence="2" type="ORF">H9L06_03265</name>
</gene>
<sequence length="104" mass="11724">MGHLHYGGLESFEFDDYTLSHLRTVILGKMGLQESLVFTWTDGSQQHSIWVHPAVPIHFEFDDVEVPDIDPEWLEHLLSLANSPAGLRVGKRQEDSAAKQPATE</sequence>
<feature type="domain" description="DUF7882" evidence="1">
    <location>
        <begin position="1"/>
        <end position="89"/>
    </location>
</feature>
<protein>
    <recommendedName>
        <fullName evidence="1">DUF7882 domain-containing protein</fullName>
    </recommendedName>
</protein>
<keyword evidence="3" id="KW-1185">Reference proteome</keyword>
<accession>A0A7G9S683</accession>
<dbReference type="AlphaFoldDB" id="A0A7G9S683"/>
<dbReference type="RefSeq" id="WP_187555825.1">
    <property type="nucleotide sequence ID" value="NZ_CP060716.1"/>
</dbReference>
<dbReference type="Pfam" id="PF25355">
    <property type="entry name" value="DUF7882"/>
    <property type="match status" value="1"/>
</dbReference>
<evidence type="ECO:0000313" key="2">
    <source>
        <dbReference type="EMBL" id="QNN63358.1"/>
    </source>
</evidence>
<dbReference type="InterPro" id="IPR057204">
    <property type="entry name" value="DUF7882"/>
</dbReference>